<sequence>MKFEDSKYSKLLTYKKEEFSFGTIYVTEYFLLSELNEGIHVDHHIASELISRFSDHIIKGTKTGYIANRYNSYSFDPQLWVDFNNDYDSFVASAIVTYSDFSYLNASLEKQFFSKSLKRCNSLEQAIEWMMNLKEFENKTSQN</sequence>
<keyword evidence="2" id="KW-1185">Reference proteome</keyword>
<dbReference type="RefSeq" id="WP_092471153.1">
    <property type="nucleotide sequence ID" value="NZ_FNCZ01000015.1"/>
</dbReference>
<evidence type="ECO:0008006" key="3">
    <source>
        <dbReference type="Google" id="ProtNLM"/>
    </source>
</evidence>
<dbReference type="STRING" id="262004.SAMN04489796_1158"/>
<name>A0A1G8M057_9FLAO</name>
<reference evidence="2" key="1">
    <citation type="submission" date="2016-10" db="EMBL/GenBank/DDBJ databases">
        <authorList>
            <person name="Varghese N."/>
            <person name="Submissions S."/>
        </authorList>
    </citation>
    <scope>NUCLEOTIDE SEQUENCE [LARGE SCALE GENOMIC DNA]</scope>
    <source>
        <strain evidence="2">DSM 15363</strain>
    </source>
</reference>
<gene>
    <name evidence="1" type="ORF">SAMN04489796_1158</name>
</gene>
<proteinExistence type="predicted"/>
<accession>A0A1G8M057</accession>
<organism evidence="1 2">
    <name type="scientific">Winogradskyella thalassocola</name>
    <dbReference type="NCBI Taxonomy" id="262004"/>
    <lineage>
        <taxon>Bacteria</taxon>
        <taxon>Pseudomonadati</taxon>
        <taxon>Bacteroidota</taxon>
        <taxon>Flavobacteriia</taxon>
        <taxon>Flavobacteriales</taxon>
        <taxon>Flavobacteriaceae</taxon>
        <taxon>Winogradskyella</taxon>
    </lineage>
</organism>
<protein>
    <recommendedName>
        <fullName evidence="3">SpoIIAA-like</fullName>
    </recommendedName>
</protein>
<dbReference type="OrthoDB" id="1144611at2"/>
<dbReference type="EMBL" id="FNCZ01000015">
    <property type="protein sequence ID" value="SDI61344.1"/>
    <property type="molecule type" value="Genomic_DNA"/>
</dbReference>
<dbReference type="Proteomes" id="UP000199492">
    <property type="component" value="Unassembled WGS sequence"/>
</dbReference>
<evidence type="ECO:0000313" key="2">
    <source>
        <dbReference type="Proteomes" id="UP000199492"/>
    </source>
</evidence>
<dbReference type="AlphaFoldDB" id="A0A1G8M057"/>
<evidence type="ECO:0000313" key="1">
    <source>
        <dbReference type="EMBL" id="SDI61344.1"/>
    </source>
</evidence>